<protein>
    <submittedName>
        <fullName evidence="1">Uncharacterized protein</fullName>
    </submittedName>
</protein>
<name>A0ABT6YKI0_9BACT</name>
<evidence type="ECO:0000313" key="2">
    <source>
        <dbReference type="Proteomes" id="UP001236569"/>
    </source>
</evidence>
<reference evidence="1 2" key="1">
    <citation type="submission" date="2023-05" db="EMBL/GenBank/DDBJ databases">
        <title>Novel species of genus Flectobacillus isolated from stream in China.</title>
        <authorList>
            <person name="Lu H."/>
        </authorList>
    </citation>
    <scope>NUCLEOTIDE SEQUENCE [LARGE SCALE GENOMIC DNA]</scope>
    <source>
        <strain evidence="1 2">DC10W</strain>
    </source>
</reference>
<organism evidence="1 2">
    <name type="scientific">Flectobacillus longus</name>
    <dbReference type="NCBI Taxonomy" id="2984207"/>
    <lineage>
        <taxon>Bacteria</taxon>
        <taxon>Pseudomonadati</taxon>
        <taxon>Bacteroidota</taxon>
        <taxon>Cytophagia</taxon>
        <taxon>Cytophagales</taxon>
        <taxon>Flectobacillaceae</taxon>
        <taxon>Flectobacillus</taxon>
    </lineage>
</organism>
<sequence length="265" mass="30434">MKNIYKLIVFFIVNSSCSSSNQNIEPEFTYPMGVGSKWVYSNKTVILEDEANLYPKNVIDTTTRTVQIERDSVINDTLTVKVFTIKRNIPKLSSYEQNLKYIDKQGVRSYATNGVVVPQQINTPKNKDFINAFVDNNIHLKLLKNGLETPPPLEYKLPYKVGNTWAYRDGTDASGYYITKTIVAKETITIKGKAFDCFKIEWKYVRQIGEIDIIVREWLSEIGLVKTEIEQSFIYKKGFTNPNDPIVLAKEHFITTTLLESYSIK</sequence>
<dbReference type="Gene3D" id="2.40.360.20">
    <property type="match status" value="1"/>
</dbReference>
<keyword evidence="2" id="KW-1185">Reference proteome</keyword>
<evidence type="ECO:0000313" key="1">
    <source>
        <dbReference type="EMBL" id="MDI9864055.1"/>
    </source>
</evidence>
<dbReference type="EMBL" id="JASHID010000003">
    <property type="protein sequence ID" value="MDI9864055.1"/>
    <property type="molecule type" value="Genomic_DNA"/>
</dbReference>
<dbReference type="Proteomes" id="UP001236569">
    <property type="component" value="Unassembled WGS sequence"/>
</dbReference>
<dbReference type="RefSeq" id="WP_283369282.1">
    <property type="nucleotide sequence ID" value="NZ_JASHID010000003.1"/>
</dbReference>
<accession>A0ABT6YKI0</accession>
<comment type="caution">
    <text evidence="1">The sequence shown here is derived from an EMBL/GenBank/DDBJ whole genome shotgun (WGS) entry which is preliminary data.</text>
</comment>
<gene>
    <name evidence="1" type="ORF">QM480_06960</name>
</gene>
<proteinExistence type="predicted"/>